<dbReference type="SUPFAM" id="SSF54060">
    <property type="entry name" value="His-Me finger endonucleases"/>
    <property type="match status" value="1"/>
</dbReference>
<dbReference type="GO" id="GO:0046872">
    <property type="term" value="F:metal ion binding"/>
    <property type="evidence" value="ECO:0007669"/>
    <property type="project" value="InterPro"/>
</dbReference>
<dbReference type="Gene3D" id="3.40.570.10">
    <property type="entry name" value="Extracellular Endonuclease, subunit A"/>
    <property type="match status" value="1"/>
</dbReference>
<dbReference type="InterPro" id="IPR020821">
    <property type="entry name" value="ENPP1-3/EXOG-like_nuc-like"/>
</dbReference>
<dbReference type="InterPro" id="IPR044925">
    <property type="entry name" value="His-Me_finger_sf"/>
</dbReference>
<dbReference type="RefSeq" id="XP_054845073.1">
    <property type="nucleotide sequence ID" value="XM_054989098.1"/>
</dbReference>
<feature type="signal peptide" evidence="1">
    <location>
        <begin position="1"/>
        <end position="19"/>
    </location>
</feature>
<dbReference type="SMART" id="SM00892">
    <property type="entry name" value="Endonuclease_NS"/>
    <property type="match status" value="1"/>
</dbReference>
<keyword evidence="1" id="KW-0732">Signal</keyword>
<dbReference type="Proteomes" id="UP001190640">
    <property type="component" value="Chromosome 9"/>
</dbReference>
<feature type="chain" id="PRO_5041708743" evidence="1">
    <location>
        <begin position="20"/>
        <end position="275"/>
    </location>
</feature>
<gene>
    <name evidence="5" type="primary">LOC129336099</name>
</gene>
<keyword evidence="4" id="KW-1185">Reference proteome</keyword>
<feature type="domain" description="ENPP1-3/EXOG-like endonuclease/phosphodiesterase" evidence="2">
    <location>
        <begin position="57"/>
        <end position="269"/>
    </location>
</feature>
<protein>
    <submittedName>
        <fullName evidence="5">Endonuclease domain-containing 1 protein-like</fullName>
    </submittedName>
</protein>
<reference evidence="5" key="1">
    <citation type="submission" date="2025-08" db="UniProtKB">
        <authorList>
            <consortium name="RefSeq"/>
        </authorList>
    </citation>
    <scope>IDENTIFICATION</scope>
    <source>
        <tissue evidence="5">Blood</tissue>
    </source>
</reference>
<dbReference type="Pfam" id="PF01223">
    <property type="entry name" value="Endonuclease_NS"/>
    <property type="match status" value="1"/>
</dbReference>
<evidence type="ECO:0000313" key="4">
    <source>
        <dbReference type="Proteomes" id="UP001190640"/>
    </source>
</evidence>
<sequence length="275" mass="31198">MLLPFLFLFFASFVSVGQCEVVSSFNKCPSFFLDGKLPDDNLKPLNPARICQTYRNKVFYATMYDRTNRIPVYSAYLYTPSPGDRSTDWMIEPQLVRSNLNRNMEDERESTIPPAQIAASQATFNDYAAAPYYVDKGHLNPVVHHNTDDSKAATFTLTNIVPQFNKLNQGPWVNYETQTMSQKTAQNRCTKVHVMVGAVPGKDFISNKRVNYPSYVWSASCCVNAQNKRVSWAVIASNDPKKPPAVTERTLRQLEQQLATLYGKRSINLFNSSCY</sequence>
<evidence type="ECO:0000259" key="2">
    <source>
        <dbReference type="SMART" id="SM00477"/>
    </source>
</evidence>
<evidence type="ECO:0000313" key="5">
    <source>
        <dbReference type="RefSeq" id="XP_054845073.1"/>
    </source>
</evidence>
<accession>A0AA97L7H7</accession>
<dbReference type="PANTHER" id="PTHR21472">
    <property type="entry name" value="ENDONUCLEASE DOMAIN-CONTAINING 1 PROTEIN ENDOD1"/>
    <property type="match status" value="1"/>
</dbReference>
<dbReference type="AlphaFoldDB" id="A0AA97L7H7"/>
<dbReference type="InterPro" id="IPR001604">
    <property type="entry name" value="Endo_G_ENPP1-like_dom"/>
</dbReference>
<name>A0AA97L7H7_EUBMA</name>
<organism evidence="4 5">
    <name type="scientific">Eublepharis macularius</name>
    <name type="common">Leopard gecko</name>
    <name type="synonym">Cyrtodactylus macularius</name>
    <dbReference type="NCBI Taxonomy" id="481883"/>
    <lineage>
        <taxon>Eukaryota</taxon>
        <taxon>Metazoa</taxon>
        <taxon>Chordata</taxon>
        <taxon>Craniata</taxon>
        <taxon>Vertebrata</taxon>
        <taxon>Euteleostomi</taxon>
        <taxon>Lepidosauria</taxon>
        <taxon>Squamata</taxon>
        <taxon>Bifurcata</taxon>
        <taxon>Gekkota</taxon>
        <taxon>Eublepharidae</taxon>
        <taxon>Eublepharinae</taxon>
        <taxon>Eublepharis</taxon>
    </lineage>
</organism>
<dbReference type="PANTHER" id="PTHR21472:SF26">
    <property type="entry name" value="ENDONUCLEASE DOMAIN CONTAINING 1"/>
    <property type="match status" value="1"/>
</dbReference>
<dbReference type="GO" id="GO:0003676">
    <property type="term" value="F:nucleic acid binding"/>
    <property type="evidence" value="ECO:0007669"/>
    <property type="project" value="InterPro"/>
</dbReference>
<evidence type="ECO:0000256" key="1">
    <source>
        <dbReference type="SAM" id="SignalP"/>
    </source>
</evidence>
<dbReference type="GeneID" id="129336099"/>
<feature type="domain" description="DNA/RNA non-specific endonuclease/pyrophosphatase/phosphodiesterase" evidence="3">
    <location>
        <begin position="56"/>
        <end position="269"/>
    </location>
</feature>
<proteinExistence type="predicted"/>
<dbReference type="KEGG" id="emc:129336099"/>
<dbReference type="InterPro" id="IPR044929">
    <property type="entry name" value="DNA/RNA_non-sp_Endonuclease_sf"/>
</dbReference>
<evidence type="ECO:0000259" key="3">
    <source>
        <dbReference type="SMART" id="SM00892"/>
    </source>
</evidence>
<dbReference type="InterPro" id="IPR039015">
    <property type="entry name" value="ENDOD1"/>
</dbReference>
<dbReference type="GO" id="GO:0016787">
    <property type="term" value="F:hydrolase activity"/>
    <property type="evidence" value="ECO:0007669"/>
    <property type="project" value="InterPro"/>
</dbReference>
<dbReference type="SMART" id="SM00477">
    <property type="entry name" value="NUC"/>
    <property type="match status" value="1"/>
</dbReference>